<dbReference type="InterPro" id="IPR025824">
    <property type="entry name" value="OB-fold_nuc-bd_dom"/>
</dbReference>
<comment type="similarity">
    <text evidence="5 6">Belongs to the XseA family.</text>
</comment>
<sequence length="405" mass="46133">MNNNALTVTELNLYIKDIIENNIQLSNIIVKGEISNFKHHSSGHMYFTLKDNDSKIKCVMFKGYNSYLKIKLEDGMKVLARGYVSVYERDGVYQLYCTDIKKDGLGDLYLAYEELKKKLEQEGLFDEKHKKKLPLLPRRIGVATSSTGAVIRDIINVASRRFYNVNILLYPVKVQGEGAAETIVEAIEYFNDRDDIDVIIIGRGGGSIEELWAFNEEIVARAIYKSKIPIVSAVGHETDFTIADFVADIRASTPSHAAEIVVPSYSELLYKITSLKTNLYNSVNNRIKRDKILIENLSSKIKLNSPQNKINVHYQYLDNLRDKLINSTNNTLIKKKHNLMLTVQKLDGLSPLKSISRGFAAVVKNEKLIKSIEQVEKNDIIEVYFEDGKLDCIIKEKSEVKIWQE</sequence>
<keyword evidence="2 5" id="KW-0540">Nuclease</keyword>
<dbReference type="Pfam" id="PF02601">
    <property type="entry name" value="Exonuc_VII_L"/>
    <property type="match status" value="1"/>
</dbReference>
<dbReference type="AlphaFoldDB" id="A0A1M4Y7G9"/>
<dbReference type="CDD" id="cd04489">
    <property type="entry name" value="ExoVII_LU_OBF"/>
    <property type="match status" value="1"/>
</dbReference>
<evidence type="ECO:0000256" key="4">
    <source>
        <dbReference type="ARBA" id="ARBA00022839"/>
    </source>
</evidence>
<dbReference type="PANTHER" id="PTHR30008">
    <property type="entry name" value="EXODEOXYRIBONUCLEASE 7 LARGE SUBUNIT"/>
    <property type="match status" value="1"/>
</dbReference>
<dbReference type="PANTHER" id="PTHR30008:SF0">
    <property type="entry name" value="EXODEOXYRIBONUCLEASE 7 LARGE SUBUNIT"/>
    <property type="match status" value="1"/>
</dbReference>
<evidence type="ECO:0000256" key="2">
    <source>
        <dbReference type="ARBA" id="ARBA00022722"/>
    </source>
</evidence>
<name>A0A1M4Y7G9_9CLOT</name>
<accession>A0A1M4Y7G9</accession>
<evidence type="ECO:0000313" key="9">
    <source>
        <dbReference type="EMBL" id="SHF01655.1"/>
    </source>
</evidence>
<feature type="domain" description="Exonuclease VII large subunit C-terminal" evidence="7">
    <location>
        <begin position="124"/>
        <end position="339"/>
    </location>
</feature>
<comment type="subcellular location">
    <subcellularLocation>
        <location evidence="5 6">Cytoplasm</location>
    </subcellularLocation>
</comment>
<protein>
    <recommendedName>
        <fullName evidence="5">Exodeoxyribonuclease 7 large subunit</fullName>
        <ecNumber evidence="5">3.1.11.6</ecNumber>
    </recommendedName>
    <alternativeName>
        <fullName evidence="5">Exodeoxyribonuclease VII large subunit</fullName>
        <shortName evidence="5">Exonuclease VII large subunit</shortName>
    </alternativeName>
</protein>
<dbReference type="InterPro" id="IPR003753">
    <property type="entry name" value="Exonuc_VII_L"/>
</dbReference>
<evidence type="ECO:0000256" key="3">
    <source>
        <dbReference type="ARBA" id="ARBA00022801"/>
    </source>
</evidence>
<gene>
    <name evidence="5" type="primary">xseA</name>
    <name evidence="9" type="ORF">SAMN02746091_01594</name>
</gene>
<dbReference type="Proteomes" id="UP000184423">
    <property type="component" value="Unassembled WGS sequence"/>
</dbReference>
<dbReference type="EMBL" id="FQVG01000029">
    <property type="protein sequence ID" value="SHF01655.1"/>
    <property type="molecule type" value="Genomic_DNA"/>
</dbReference>
<proteinExistence type="inferred from homology"/>
<keyword evidence="10" id="KW-1185">Reference proteome</keyword>
<keyword evidence="4 5" id="KW-0269">Exonuclease</keyword>
<dbReference type="GO" id="GO:0006308">
    <property type="term" value="P:DNA catabolic process"/>
    <property type="evidence" value="ECO:0007669"/>
    <property type="project" value="UniProtKB-UniRule"/>
</dbReference>
<dbReference type="GO" id="GO:0009318">
    <property type="term" value="C:exodeoxyribonuclease VII complex"/>
    <property type="evidence" value="ECO:0007669"/>
    <property type="project" value="UniProtKB-UniRule"/>
</dbReference>
<dbReference type="InterPro" id="IPR016102">
    <property type="entry name" value="Succinyl-CoA_synth-like"/>
</dbReference>
<reference evidence="10" key="1">
    <citation type="submission" date="2016-11" db="EMBL/GenBank/DDBJ databases">
        <authorList>
            <person name="Varghese N."/>
            <person name="Submissions S."/>
        </authorList>
    </citation>
    <scope>NUCLEOTIDE SEQUENCE [LARGE SCALE GENOMIC DNA]</scope>
    <source>
        <strain evidence="10">DSM 10124</strain>
    </source>
</reference>
<evidence type="ECO:0000259" key="8">
    <source>
        <dbReference type="Pfam" id="PF13742"/>
    </source>
</evidence>
<dbReference type="GO" id="GO:0005737">
    <property type="term" value="C:cytoplasm"/>
    <property type="evidence" value="ECO:0007669"/>
    <property type="project" value="UniProtKB-SubCell"/>
</dbReference>
<feature type="domain" description="OB-fold nucleic acid binding" evidence="8">
    <location>
        <begin position="6"/>
        <end position="100"/>
    </location>
</feature>
<dbReference type="SUPFAM" id="SSF52210">
    <property type="entry name" value="Succinyl-CoA synthetase domains"/>
    <property type="match status" value="1"/>
</dbReference>
<keyword evidence="1 5" id="KW-0963">Cytoplasm</keyword>
<comment type="catalytic activity">
    <reaction evidence="5 6">
        <text>Exonucleolytic cleavage in either 5'- to 3'- or 3'- to 5'-direction to yield nucleoside 5'-phosphates.</text>
        <dbReference type="EC" id="3.1.11.6"/>
    </reaction>
</comment>
<evidence type="ECO:0000313" key="10">
    <source>
        <dbReference type="Proteomes" id="UP000184423"/>
    </source>
</evidence>
<evidence type="ECO:0000259" key="7">
    <source>
        <dbReference type="Pfam" id="PF02601"/>
    </source>
</evidence>
<dbReference type="NCBIfam" id="TIGR00237">
    <property type="entry name" value="xseA"/>
    <property type="match status" value="1"/>
</dbReference>
<dbReference type="Pfam" id="PF13742">
    <property type="entry name" value="tRNA_anti_2"/>
    <property type="match status" value="1"/>
</dbReference>
<organism evidence="9 10">
    <name type="scientific">Caloramator proteoclasticus DSM 10124</name>
    <dbReference type="NCBI Taxonomy" id="1121262"/>
    <lineage>
        <taxon>Bacteria</taxon>
        <taxon>Bacillati</taxon>
        <taxon>Bacillota</taxon>
        <taxon>Clostridia</taxon>
        <taxon>Eubacteriales</taxon>
        <taxon>Clostridiaceae</taxon>
        <taxon>Caloramator</taxon>
    </lineage>
</organism>
<comment type="function">
    <text evidence="5">Bidirectionally degrades single-stranded DNA into large acid-insoluble oligonucleotides, which are then degraded further into small acid-soluble oligonucleotides.</text>
</comment>
<dbReference type="HAMAP" id="MF_00378">
    <property type="entry name" value="Exonuc_7_L"/>
    <property type="match status" value="1"/>
</dbReference>
<evidence type="ECO:0000256" key="1">
    <source>
        <dbReference type="ARBA" id="ARBA00022490"/>
    </source>
</evidence>
<evidence type="ECO:0000256" key="6">
    <source>
        <dbReference type="RuleBase" id="RU004355"/>
    </source>
</evidence>
<dbReference type="InterPro" id="IPR020579">
    <property type="entry name" value="Exonuc_VII_lsu_C"/>
</dbReference>
<evidence type="ECO:0000256" key="5">
    <source>
        <dbReference type="HAMAP-Rule" id="MF_00378"/>
    </source>
</evidence>
<dbReference type="GO" id="GO:0008855">
    <property type="term" value="F:exodeoxyribonuclease VII activity"/>
    <property type="evidence" value="ECO:0007669"/>
    <property type="project" value="UniProtKB-UniRule"/>
</dbReference>
<dbReference type="GO" id="GO:0003676">
    <property type="term" value="F:nucleic acid binding"/>
    <property type="evidence" value="ECO:0007669"/>
    <property type="project" value="InterPro"/>
</dbReference>
<dbReference type="EC" id="3.1.11.6" evidence="5"/>
<keyword evidence="3 5" id="KW-0378">Hydrolase</keyword>
<comment type="subunit">
    <text evidence="5">Heterooligomer composed of large and small subunits.</text>
</comment>
<dbReference type="RefSeq" id="WP_035165898.1">
    <property type="nucleotide sequence ID" value="NZ_FQVG01000029.1"/>
</dbReference>